<protein>
    <submittedName>
        <fullName evidence="2">Uncharacterized protein</fullName>
    </submittedName>
</protein>
<evidence type="ECO:0000313" key="2">
    <source>
        <dbReference type="EMBL" id="RMX63974.1"/>
    </source>
</evidence>
<accession>A0A3M6VB43</accession>
<dbReference type="EMBL" id="QKXF01000163">
    <property type="protein sequence ID" value="RQM15272.1"/>
    <property type="molecule type" value="Genomic_DNA"/>
</dbReference>
<organism evidence="2 4">
    <name type="scientific">Peronospora effusa</name>
    <dbReference type="NCBI Taxonomy" id="542832"/>
    <lineage>
        <taxon>Eukaryota</taxon>
        <taxon>Sar</taxon>
        <taxon>Stramenopiles</taxon>
        <taxon>Oomycota</taxon>
        <taxon>Peronosporomycetes</taxon>
        <taxon>Peronosporales</taxon>
        <taxon>Peronosporaceae</taxon>
        <taxon>Peronospora</taxon>
    </lineage>
</organism>
<reference evidence="4 5" key="1">
    <citation type="submission" date="2018-06" db="EMBL/GenBank/DDBJ databases">
        <title>Comparative genomics of downy mildews reveals potential adaptations to biotrophy.</title>
        <authorList>
            <person name="Fletcher K."/>
            <person name="Klosterman S.J."/>
            <person name="Derevnina L."/>
            <person name="Martin F."/>
            <person name="Koike S."/>
            <person name="Reyes Chin-Wo S."/>
            <person name="Mou B."/>
            <person name="Michelmore R."/>
        </authorList>
    </citation>
    <scope>NUCLEOTIDE SEQUENCE [LARGE SCALE GENOMIC DNA]</scope>
    <source>
        <strain evidence="3 5">R13</strain>
        <strain evidence="2 4">R14</strain>
    </source>
</reference>
<dbReference type="VEuPathDB" id="FungiDB:DD237_002987"/>
<name>A0A3M6VB43_9STRA</name>
<proteinExistence type="predicted"/>
<gene>
    <name evidence="3" type="ORF">DD237_002987</name>
    <name evidence="2" type="ORF">DD238_004574</name>
</gene>
<dbReference type="Proteomes" id="UP000286097">
    <property type="component" value="Unassembled WGS sequence"/>
</dbReference>
<evidence type="ECO:0000256" key="1">
    <source>
        <dbReference type="SAM" id="MobiDB-lite"/>
    </source>
</evidence>
<evidence type="ECO:0000313" key="3">
    <source>
        <dbReference type="EMBL" id="RQM15272.1"/>
    </source>
</evidence>
<feature type="compositionally biased region" description="Basic residues" evidence="1">
    <location>
        <begin position="94"/>
        <end position="103"/>
    </location>
</feature>
<dbReference type="OrthoDB" id="164982at2759"/>
<dbReference type="EMBL" id="QLLG01000349">
    <property type="protein sequence ID" value="RMX63974.1"/>
    <property type="molecule type" value="Genomic_DNA"/>
</dbReference>
<keyword evidence="4" id="KW-1185">Reference proteome</keyword>
<sequence>MEAQKENVYLNAGGGGVSKNKLLTPQNVFVIHEDSESLTGKKSLKERSSDKKRRVLGDISNKQRDRQRNNNSDDIASSEKSRPGESLERPTKLSAKKKTKTPLKTKAGASLESKTGITPPRVEEVPNIEFAYGGLSSPTSDSANLKDLHDEIIQDILNDETPTLFDDFSSAPAVDDWSDEKAMLESGKPPSSWWSKESEKTDLQEEVVEEYPVFDDVPPPDDLSNGSLGSLETDGLLEDILSVDVEAVCTE</sequence>
<feature type="compositionally biased region" description="Acidic residues" evidence="1">
    <location>
        <begin position="204"/>
        <end position="213"/>
    </location>
</feature>
<evidence type="ECO:0000313" key="4">
    <source>
        <dbReference type="Proteomes" id="UP000282087"/>
    </source>
</evidence>
<dbReference type="Proteomes" id="UP000282087">
    <property type="component" value="Unassembled WGS sequence"/>
</dbReference>
<comment type="caution">
    <text evidence="2">The sequence shown here is derived from an EMBL/GenBank/DDBJ whole genome shotgun (WGS) entry which is preliminary data.</text>
</comment>
<feature type="region of interest" description="Disordered" evidence="1">
    <location>
        <begin position="1"/>
        <end position="122"/>
    </location>
</feature>
<dbReference type="AlphaFoldDB" id="A0A3M6VB43"/>
<evidence type="ECO:0000313" key="5">
    <source>
        <dbReference type="Proteomes" id="UP000286097"/>
    </source>
</evidence>
<feature type="region of interest" description="Disordered" evidence="1">
    <location>
        <begin position="182"/>
        <end position="231"/>
    </location>
</feature>
<feature type="compositionally biased region" description="Basic and acidic residues" evidence="1">
    <location>
        <begin position="77"/>
        <end position="91"/>
    </location>
</feature>